<dbReference type="PANTHER" id="PTHR11693">
    <property type="entry name" value="ATP SYNTHASE GAMMA CHAIN"/>
    <property type="match status" value="1"/>
</dbReference>
<dbReference type="InterPro" id="IPR035968">
    <property type="entry name" value="ATP_synth_F1_ATPase_gsu"/>
</dbReference>
<evidence type="ECO:0000256" key="7">
    <source>
        <dbReference type="ARBA" id="ARBA00023136"/>
    </source>
</evidence>
<accession>A0A1F6A5A0</accession>
<keyword evidence="6 10" id="KW-0406">Ion transport</keyword>
<dbReference type="Gene3D" id="3.40.1380.10">
    <property type="match status" value="1"/>
</dbReference>
<keyword evidence="10" id="KW-1003">Cell membrane</keyword>
<evidence type="ECO:0000256" key="6">
    <source>
        <dbReference type="ARBA" id="ARBA00023065"/>
    </source>
</evidence>
<dbReference type="GO" id="GO:0046933">
    <property type="term" value="F:proton-transporting ATP synthase activity, rotational mechanism"/>
    <property type="evidence" value="ECO:0007669"/>
    <property type="project" value="UniProtKB-UniRule"/>
</dbReference>
<dbReference type="GO" id="GO:0005886">
    <property type="term" value="C:plasma membrane"/>
    <property type="evidence" value="ECO:0007669"/>
    <property type="project" value="UniProtKB-SubCell"/>
</dbReference>
<keyword evidence="5 10" id="KW-0375">Hydrogen ion transport</keyword>
<keyword evidence="7 10" id="KW-0472">Membrane</keyword>
<comment type="similarity">
    <text evidence="3 10">Belongs to the ATPase gamma chain family.</text>
</comment>
<evidence type="ECO:0000313" key="11">
    <source>
        <dbReference type="EMBL" id="OGG19909.1"/>
    </source>
</evidence>
<comment type="subunit">
    <text evidence="10">F-type ATPases have 2 components, CF(1) - the catalytic core - and CF(0) - the membrane proton channel. CF(1) has five subunits: alpha(3), beta(3), gamma(1), delta(1), epsilon(1). CF(0) has three main subunits: a, b and c.</text>
</comment>
<evidence type="ECO:0000256" key="2">
    <source>
        <dbReference type="ARBA" id="ARBA00004170"/>
    </source>
</evidence>
<evidence type="ECO:0000256" key="3">
    <source>
        <dbReference type="ARBA" id="ARBA00007681"/>
    </source>
</evidence>
<dbReference type="PRINTS" id="PR00126">
    <property type="entry name" value="ATPASEGAMMA"/>
</dbReference>
<evidence type="ECO:0000256" key="9">
    <source>
        <dbReference type="ARBA" id="ARBA00023310"/>
    </source>
</evidence>
<comment type="subcellular location">
    <subcellularLocation>
        <location evidence="10">Cell membrane</location>
        <topology evidence="10">Peripheral membrane protein</topology>
    </subcellularLocation>
    <subcellularLocation>
        <location evidence="2">Membrane</location>
        <topology evidence="2">Peripheral membrane protein</topology>
    </subcellularLocation>
</comment>
<evidence type="ECO:0000256" key="4">
    <source>
        <dbReference type="ARBA" id="ARBA00022448"/>
    </source>
</evidence>
<dbReference type="Pfam" id="PF00231">
    <property type="entry name" value="ATP-synt"/>
    <property type="match status" value="1"/>
</dbReference>
<evidence type="ECO:0000256" key="1">
    <source>
        <dbReference type="ARBA" id="ARBA00003456"/>
    </source>
</evidence>
<comment type="caution">
    <text evidence="11">The sequence shown here is derived from an EMBL/GenBank/DDBJ whole genome shotgun (WGS) entry which is preliminary data.</text>
</comment>
<name>A0A1F6A5A0_9BACT</name>
<dbReference type="HAMAP" id="MF_00815">
    <property type="entry name" value="ATP_synth_gamma_bact"/>
    <property type="match status" value="1"/>
</dbReference>
<evidence type="ECO:0000256" key="5">
    <source>
        <dbReference type="ARBA" id="ARBA00022781"/>
    </source>
</evidence>
<evidence type="ECO:0000313" key="12">
    <source>
        <dbReference type="Proteomes" id="UP000177092"/>
    </source>
</evidence>
<reference evidence="11 12" key="1">
    <citation type="journal article" date="2016" name="Nat. Commun.">
        <title>Thousands of microbial genomes shed light on interconnected biogeochemical processes in an aquifer system.</title>
        <authorList>
            <person name="Anantharaman K."/>
            <person name="Brown C.T."/>
            <person name="Hug L.A."/>
            <person name="Sharon I."/>
            <person name="Castelle C.J."/>
            <person name="Probst A.J."/>
            <person name="Thomas B.C."/>
            <person name="Singh A."/>
            <person name="Wilkins M.J."/>
            <person name="Karaoz U."/>
            <person name="Brodie E.L."/>
            <person name="Williams K.H."/>
            <person name="Hubbard S.S."/>
            <person name="Banfield J.F."/>
        </authorList>
    </citation>
    <scope>NUCLEOTIDE SEQUENCE [LARGE SCALE GENOMIC DNA]</scope>
</reference>
<dbReference type="AlphaFoldDB" id="A0A1F6A5A0"/>
<dbReference type="PANTHER" id="PTHR11693:SF22">
    <property type="entry name" value="ATP SYNTHASE SUBUNIT GAMMA, MITOCHONDRIAL"/>
    <property type="match status" value="1"/>
</dbReference>
<comment type="function">
    <text evidence="1 10">Produces ATP from ADP in the presence of a proton gradient across the membrane. The gamma chain is believed to be important in regulating ATPase activity and the flow of protons through the CF(0) complex.</text>
</comment>
<evidence type="ECO:0000256" key="10">
    <source>
        <dbReference type="HAMAP-Rule" id="MF_00815"/>
    </source>
</evidence>
<dbReference type="Gene3D" id="1.10.287.80">
    <property type="entry name" value="ATP synthase, gamma subunit, helix hairpin domain"/>
    <property type="match status" value="1"/>
</dbReference>
<dbReference type="STRING" id="1798384.A3D03_03725"/>
<proteinExistence type="inferred from homology"/>
<evidence type="ECO:0000256" key="8">
    <source>
        <dbReference type="ARBA" id="ARBA00023196"/>
    </source>
</evidence>
<dbReference type="NCBIfam" id="TIGR01146">
    <property type="entry name" value="ATPsyn_F1gamma"/>
    <property type="match status" value="1"/>
</dbReference>
<dbReference type="InterPro" id="IPR000131">
    <property type="entry name" value="ATP_synth_F1_gsu"/>
</dbReference>
<dbReference type="EMBL" id="MFJN01000066">
    <property type="protein sequence ID" value="OGG19909.1"/>
    <property type="molecule type" value="Genomic_DNA"/>
</dbReference>
<keyword evidence="8 10" id="KW-0139">CF(1)</keyword>
<dbReference type="GO" id="GO:0045259">
    <property type="term" value="C:proton-transporting ATP synthase complex"/>
    <property type="evidence" value="ECO:0007669"/>
    <property type="project" value="UniProtKB-KW"/>
</dbReference>
<dbReference type="CDD" id="cd12151">
    <property type="entry name" value="F1-ATPase_gamma"/>
    <property type="match status" value="1"/>
</dbReference>
<gene>
    <name evidence="10" type="primary">atpG</name>
    <name evidence="11" type="ORF">A3D03_03725</name>
</gene>
<dbReference type="Proteomes" id="UP000177092">
    <property type="component" value="Unassembled WGS sequence"/>
</dbReference>
<protein>
    <recommendedName>
        <fullName evidence="10">ATP synthase gamma chain</fullName>
    </recommendedName>
    <alternativeName>
        <fullName evidence="10">ATP synthase F1 sector gamma subunit</fullName>
    </alternativeName>
    <alternativeName>
        <fullName evidence="10">F-ATPase gamma subunit</fullName>
    </alternativeName>
</protein>
<keyword evidence="9 10" id="KW-0066">ATP synthesis</keyword>
<organism evidence="11 12">
    <name type="scientific">Candidatus Gottesmanbacteria bacterium RIFCSPHIGHO2_02_FULL_40_13</name>
    <dbReference type="NCBI Taxonomy" id="1798384"/>
    <lineage>
        <taxon>Bacteria</taxon>
        <taxon>Candidatus Gottesmaniibacteriota</taxon>
    </lineage>
</organism>
<dbReference type="GO" id="GO:0005524">
    <property type="term" value="F:ATP binding"/>
    <property type="evidence" value="ECO:0007669"/>
    <property type="project" value="UniProtKB-UniRule"/>
</dbReference>
<keyword evidence="4 10" id="KW-0813">Transport</keyword>
<dbReference type="GO" id="GO:0042777">
    <property type="term" value="P:proton motive force-driven plasma membrane ATP synthesis"/>
    <property type="evidence" value="ECO:0007669"/>
    <property type="project" value="UniProtKB-UniRule"/>
</dbReference>
<dbReference type="SUPFAM" id="SSF52943">
    <property type="entry name" value="ATP synthase (F1-ATPase), gamma subunit"/>
    <property type="match status" value="1"/>
</dbReference>
<sequence length="290" mass="32441">MANIKLIKSRIKSAKNISQMTKAMEMVAASKMKKAQEAAVLGKPYAEKIQVIVAELAKRTDPKLHQLLSHGNPAGQNLYIIITSNKGLCGGLNTNLFRYLLNYLKDADSKFSGEYVTLGRKGERFVVRDNKNLIADFSDTVPFSQAVGPLSKIFVEGFISRKYSQVYLVYNTFINAIKQDPTMKLILPIVGLKHRSEGDEKEELTEFLIEPCIDEVLDSLLPHYLENQIRAAIHEAEASEHSARMIAMKNASDAANDLIDGLSLMYNKARQEKITYEIADIVTARLGMEK</sequence>